<protein>
    <submittedName>
        <fullName evidence="17">Uncharacterized protein</fullName>
    </submittedName>
</protein>
<feature type="repeat" description="FG-GAP" evidence="12">
    <location>
        <begin position="369"/>
        <end position="430"/>
    </location>
</feature>
<dbReference type="Pfam" id="PF20805">
    <property type="entry name" value="Integrin_A_Ig_2"/>
    <property type="match status" value="1"/>
</dbReference>
<dbReference type="PROSITE" id="PS00242">
    <property type="entry name" value="INTEGRIN_ALPHA"/>
    <property type="match status" value="1"/>
</dbReference>
<dbReference type="GO" id="GO:0008305">
    <property type="term" value="C:integrin complex"/>
    <property type="evidence" value="ECO:0007669"/>
    <property type="project" value="InterPro"/>
</dbReference>
<keyword evidence="10 13" id="KW-0675">Receptor</keyword>
<dbReference type="InterPro" id="IPR013649">
    <property type="entry name" value="Integrin_alpha_Ig-like_1"/>
</dbReference>
<comment type="similarity">
    <text evidence="2 13">Belongs to the integrin alpha chain family.</text>
</comment>
<accession>A0A182NA97</accession>
<reference evidence="18" key="1">
    <citation type="submission" date="2013-03" db="EMBL/GenBank/DDBJ databases">
        <title>The Genome Sequence of Anopheles dirus WRAIR2.</title>
        <authorList>
            <consortium name="The Broad Institute Genomics Platform"/>
            <person name="Neafsey D.E."/>
            <person name="Walton C."/>
            <person name="Walker B."/>
            <person name="Young S.K."/>
            <person name="Zeng Q."/>
            <person name="Gargeya S."/>
            <person name="Fitzgerald M."/>
            <person name="Haas B."/>
            <person name="Abouelleil A."/>
            <person name="Allen A.W."/>
            <person name="Alvarado L."/>
            <person name="Arachchi H.M."/>
            <person name="Berlin A.M."/>
            <person name="Chapman S.B."/>
            <person name="Gainer-Dewar J."/>
            <person name="Goldberg J."/>
            <person name="Griggs A."/>
            <person name="Gujja S."/>
            <person name="Hansen M."/>
            <person name="Howarth C."/>
            <person name="Imamovic A."/>
            <person name="Ireland A."/>
            <person name="Larimer J."/>
            <person name="McCowan C."/>
            <person name="Murphy C."/>
            <person name="Pearson M."/>
            <person name="Poon T.W."/>
            <person name="Priest M."/>
            <person name="Roberts A."/>
            <person name="Saif S."/>
            <person name="Shea T."/>
            <person name="Sisk P."/>
            <person name="Sykes S."/>
            <person name="Wortman J."/>
            <person name="Nusbaum C."/>
            <person name="Birren B."/>
        </authorList>
    </citation>
    <scope>NUCLEOTIDE SEQUENCE [LARGE SCALE GENOMIC DNA]</scope>
    <source>
        <strain evidence="18">WRAIR2</strain>
    </source>
</reference>
<keyword evidence="6 13" id="KW-0130">Cell adhesion</keyword>
<dbReference type="Gene3D" id="1.20.5.930">
    <property type="entry name" value="Bicelle-embedded integrin alpha(iib) transmembrane segment"/>
    <property type="match status" value="1"/>
</dbReference>
<feature type="transmembrane region" description="Helical" evidence="13">
    <location>
        <begin position="1112"/>
        <end position="1134"/>
    </location>
</feature>
<feature type="domain" description="Integrin alpha first immunoglubulin-like" evidence="15">
    <location>
        <begin position="542"/>
        <end position="674"/>
    </location>
</feature>
<feature type="region of interest" description="Disordered" evidence="14">
    <location>
        <begin position="1149"/>
        <end position="1175"/>
    </location>
</feature>
<feature type="repeat" description="FG-GAP" evidence="12">
    <location>
        <begin position="224"/>
        <end position="278"/>
    </location>
</feature>
<evidence type="ECO:0000256" key="8">
    <source>
        <dbReference type="ARBA" id="ARBA00023037"/>
    </source>
</evidence>
<evidence type="ECO:0000256" key="1">
    <source>
        <dbReference type="ARBA" id="ARBA00004479"/>
    </source>
</evidence>
<dbReference type="InterPro" id="IPR000413">
    <property type="entry name" value="Integrin_alpha"/>
</dbReference>
<evidence type="ECO:0000256" key="5">
    <source>
        <dbReference type="ARBA" id="ARBA00022737"/>
    </source>
</evidence>
<evidence type="ECO:0000256" key="10">
    <source>
        <dbReference type="ARBA" id="ARBA00023170"/>
    </source>
</evidence>
<keyword evidence="4" id="KW-0732">Signal</keyword>
<feature type="repeat" description="FG-GAP" evidence="12">
    <location>
        <begin position="431"/>
        <end position="487"/>
    </location>
</feature>
<dbReference type="Gene3D" id="2.60.40.1510">
    <property type="entry name" value="ntegrin, alpha v. Chain A, domain 3"/>
    <property type="match status" value="1"/>
</dbReference>
<evidence type="ECO:0000256" key="6">
    <source>
        <dbReference type="ARBA" id="ARBA00022889"/>
    </source>
</evidence>
<dbReference type="GO" id="GO:0048513">
    <property type="term" value="P:animal organ development"/>
    <property type="evidence" value="ECO:0007669"/>
    <property type="project" value="UniProtKB-ARBA"/>
</dbReference>
<dbReference type="STRING" id="7168.A0A182NA97"/>
<sequence length="1175" mass="130299">MSAKMQAVSLTKRALKSTKTVPQSDKRRTVMTSPQRMVPGVGVWVSLAGLLCLSGSWAFNLSPVPNYVFREPNLQLHMEKVRSSYFGFALNLRPGGVIVGAPRAQSDLAAQRKVNETGAIYRCHFPDGKCAPYYFDKVGNTKAEQSDFAYNSEKKDYQMLGAAMDGHGTDGDRFVVCAPKTVSELVDYYLLHGICYVTDGTEQSEEPKDIKKIIPLRAKDKQLHKNAYGQYYNYMYGEQGISVHVTDDGEEILIGAPGVFNWRGTVVRYRRSVSEDMGGLSRRDSWATQQRPTNRHRRQIIQYVSDVPNPYFSPIKDDSYFGYAVSSGRFLGDQKTLYVASAPQSKGQMGEVFIFDIINADLFAETQIKVHFTFPGQQQGEYFGYALLADDFNGDGFPDLAISAPMHSRSGDHDSGVVYIFWNEGQLNFQQQAKLSTGADNAGRFGTSLGKIGDINMDGYNDIAVGAPFEDNGAVYIFLGSVNGLQSKPSQRLTAPPNELLSPQSMFGFALSRGSDIDSNGYNDLAVGSPHDEKVYVYRTYPVVRIETEVTSSKRELTLEDTSFELSICMNANFNAGQSFNVQLNYELSVDAQVGRVALAGTGGSKRNETITVSGKNECRQIAVQVKATAASIYKPIMVELSYELVRQLPVSADAGFCTDCALLDPAVPNRLIQKISFKTGCQGEVCVSDLRLSARWLDISPEYVLGSSKKASLEFEVYNAGENAYLPQLNVTLTPARLTLARLTSECRQTITAEGVNVMCDLNNGLPLKSSYISRYTLILDMTKLEGTSAEIRAEALSSSEESVQEDNFLEQVLTLKEFSDIEIIGKTSVSEVFLEQQSGLQNITYEIQVHSNGPSTFRRLAFALDVPLVYHKPSSGRSFKIINFNDITVAGMYNYKTLDFTWTQNDTILLPNPIEHDSFLPPTVDVEELHRLPSDFELLAAGVGGMGGFANENQPAGSYDQDSMTMHRRRRRHVRSLEPTFNPYTGRLAQHSRARRSLSKVNDATVRGLPGNRTLFFSCAEHGESFIECARLNIAVDIFRPTNVPIVITLNFQLDLDAIGEAFLEREDIFALEMLADVQKEGDPEGATFKLVRSNPFTVVYRYSDASTPIWVYIVSALGGLLLLVAISYGLYRAGFFKRATKEEMEKLHRESTRLNQPEPAAQSPAEPSTELN</sequence>
<dbReference type="GO" id="GO:0007160">
    <property type="term" value="P:cell-matrix adhesion"/>
    <property type="evidence" value="ECO:0007669"/>
    <property type="project" value="TreeGrafter"/>
</dbReference>
<dbReference type="EnsemblMetazoa" id="ADIR004573-RA">
    <property type="protein sequence ID" value="ADIR004573-PA"/>
    <property type="gene ID" value="ADIR004573"/>
</dbReference>
<dbReference type="InterPro" id="IPR048285">
    <property type="entry name" value="Integrin_alpha_Ig-like_2"/>
</dbReference>
<keyword evidence="5" id="KW-0677">Repeat</keyword>
<dbReference type="Pfam" id="PF01839">
    <property type="entry name" value="FG-GAP"/>
    <property type="match status" value="2"/>
</dbReference>
<dbReference type="GO" id="GO:0007157">
    <property type="term" value="P:heterophilic cell-cell adhesion via plasma membrane cell adhesion molecules"/>
    <property type="evidence" value="ECO:0007669"/>
    <property type="project" value="UniProtKB-ARBA"/>
</dbReference>
<evidence type="ECO:0000313" key="17">
    <source>
        <dbReference type="EnsemblMetazoa" id="ADIR004573-PA"/>
    </source>
</evidence>
<organism evidence="17 18">
    <name type="scientific">Anopheles dirus</name>
    <dbReference type="NCBI Taxonomy" id="7168"/>
    <lineage>
        <taxon>Eukaryota</taxon>
        <taxon>Metazoa</taxon>
        <taxon>Ecdysozoa</taxon>
        <taxon>Arthropoda</taxon>
        <taxon>Hexapoda</taxon>
        <taxon>Insecta</taxon>
        <taxon>Pterygota</taxon>
        <taxon>Neoptera</taxon>
        <taxon>Endopterygota</taxon>
        <taxon>Diptera</taxon>
        <taxon>Nematocera</taxon>
        <taxon>Culicoidea</taxon>
        <taxon>Culicidae</taxon>
        <taxon>Anophelinae</taxon>
        <taxon>Anopheles</taxon>
    </lineage>
</organism>
<dbReference type="Gene3D" id="2.60.40.1460">
    <property type="entry name" value="Integrin domains. Chain A, domain 2"/>
    <property type="match status" value="1"/>
</dbReference>
<dbReference type="SMART" id="SM00191">
    <property type="entry name" value="Int_alpha"/>
    <property type="match status" value="7"/>
</dbReference>
<feature type="repeat" description="FG-GAP" evidence="12">
    <location>
        <begin position="146"/>
        <end position="207"/>
    </location>
</feature>
<dbReference type="InterPro" id="IPR018184">
    <property type="entry name" value="Integrin_alpha_C_CS"/>
</dbReference>
<dbReference type="Pfam" id="PF08441">
    <property type="entry name" value="Integrin_A_Ig_1"/>
    <property type="match status" value="1"/>
</dbReference>
<keyword evidence="11" id="KW-0325">Glycoprotein</keyword>
<evidence type="ECO:0000256" key="4">
    <source>
        <dbReference type="ARBA" id="ARBA00022729"/>
    </source>
</evidence>
<keyword evidence="3 13" id="KW-0812">Transmembrane</keyword>
<evidence type="ECO:0000256" key="9">
    <source>
        <dbReference type="ARBA" id="ARBA00023136"/>
    </source>
</evidence>
<keyword evidence="18" id="KW-1185">Reference proteome</keyword>
<feature type="compositionally biased region" description="Low complexity" evidence="14">
    <location>
        <begin position="1159"/>
        <end position="1175"/>
    </location>
</feature>
<dbReference type="SUPFAM" id="SSF69179">
    <property type="entry name" value="Integrin domains"/>
    <property type="match status" value="2"/>
</dbReference>
<dbReference type="GO" id="GO:0007229">
    <property type="term" value="P:integrin-mediated signaling pathway"/>
    <property type="evidence" value="ECO:0007669"/>
    <property type="project" value="UniProtKB-KW"/>
</dbReference>
<dbReference type="PRINTS" id="PR01185">
    <property type="entry name" value="INTEGRINA"/>
</dbReference>
<dbReference type="InterPro" id="IPR013517">
    <property type="entry name" value="FG-GAP"/>
</dbReference>
<dbReference type="PANTHER" id="PTHR23220">
    <property type="entry name" value="INTEGRIN ALPHA"/>
    <property type="match status" value="1"/>
</dbReference>
<dbReference type="InterPro" id="IPR032695">
    <property type="entry name" value="Integrin_dom_sf"/>
</dbReference>
<dbReference type="GO" id="GO:0009897">
    <property type="term" value="C:external side of plasma membrane"/>
    <property type="evidence" value="ECO:0007669"/>
    <property type="project" value="TreeGrafter"/>
</dbReference>
<feature type="domain" description="Integrin alpha second immunoglobulin-like" evidence="16">
    <location>
        <begin position="683"/>
        <end position="809"/>
    </location>
</feature>
<dbReference type="GO" id="GO:0033627">
    <property type="term" value="P:cell adhesion mediated by integrin"/>
    <property type="evidence" value="ECO:0007669"/>
    <property type="project" value="TreeGrafter"/>
</dbReference>
<dbReference type="Proteomes" id="UP000075884">
    <property type="component" value="Unassembled WGS sequence"/>
</dbReference>
<dbReference type="AlphaFoldDB" id="A0A182NA97"/>
<evidence type="ECO:0000259" key="16">
    <source>
        <dbReference type="Pfam" id="PF20805"/>
    </source>
</evidence>
<dbReference type="InterPro" id="IPR028994">
    <property type="entry name" value="Integrin_alpha_N"/>
</dbReference>
<reference evidence="17" key="2">
    <citation type="submission" date="2020-05" db="UniProtKB">
        <authorList>
            <consortium name="EnsemblMetazoa"/>
        </authorList>
    </citation>
    <scope>IDENTIFICATION</scope>
    <source>
        <strain evidence="17">WRAIR2</strain>
    </source>
</reference>
<evidence type="ECO:0000256" key="11">
    <source>
        <dbReference type="ARBA" id="ARBA00023180"/>
    </source>
</evidence>
<dbReference type="PANTHER" id="PTHR23220:SF83">
    <property type="entry name" value="INTEGRIN ALPHA-PS3-RELATED"/>
    <property type="match status" value="1"/>
</dbReference>
<evidence type="ECO:0000256" key="12">
    <source>
        <dbReference type="PROSITE-ProRule" id="PRU00803"/>
    </source>
</evidence>
<dbReference type="PROSITE" id="PS51470">
    <property type="entry name" value="FG_GAP"/>
    <property type="match status" value="5"/>
</dbReference>
<evidence type="ECO:0000313" key="18">
    <source>
        <dbReference type="Proteomes" id="UP000075884"/>
    </source>
</evidence>
<name>A0A182NA97_9DIPT</name>
<dbReference type="SUPFAM" id="SSF69318">
    <property type="entry name" value="Integrin alpha N-terminal domain"/>
    <property type="match status" value="1"/>
</dbReference>
<evidence type="ECO:0000256" key="7">
    <source>
        <dbReference type="ARBA" id="ARBA00022989"/>
    </source>
</evidence>
<dbReference type="GO" id="GO:0005178">
    <property type="term" value="F:integrin binding"/>
    <property type="evidence" value="ECO:0007669"/>
    <property type="project" value="TreeGrafter"/>
</dbReference>
<dbReference type="Gene3D" id="2.130.10.130">
    <property type="entry name" value="Integrin alpha, N-terminal"/>
    <property type="match status" value="1"/>
</dbReference>
<keyword evidence="7 13" id="KW-1133">Transmembrane helix</keyword>
<dbReference type="VEuPathDB" id="VectorBase:ADIR004573"/>
<evidence type="ECO:0000259" key="15">
    <source>
        <dbReference type="Pfam" id="PF08441"/>
    </source>
</evidence>
<dbReference type="InterPro" id="IPR013519">
    <property type="entry name" value="Int_alpha_beta-p"/>
</dbReference>
<evidence type="ECO:0000256" key="13">
    <source>
        <dbReference type="RuleBase" id="RU003762"/>
    </source>
</evidence>
<proteinExistence type="inferred from homology"/>
<evidence type="ECO:0000256" key="3">
    <source>
        <dbReference type="ARBA" id="ARBA00022692"/>
    </source>
</evidence>
<evidence type="ECO:0000256" key="14">
    <source>
        <dbReference type="SAM" id="MobiDB-lite"/>
    </source>
</evidence>
<comment type="subcellular location">
    <subcellularLocation>
        <location evidence="1 13">Membrane</location>
        <topology evidence="1 13">Single-pass type I membrane protein</topology>
    </subcellularLocation>
</comment>
<keyword evidence="8 13" id="KW-0401">Integrin</keyword>
<keyword evidence="9 13" id="KW-0472">Membrane</keyword>
<evidence type="ECO:0000256" key="2">
    <source>
        <dbReference type="ARBA" id="ARBA00008054"/>
    </source>
</evidence>
<feature type="repeat" description="FG-GAP" evidence="12">
    <location>
        <begin position="491"/>
        <end position="555"/>
    </location>
</feature>